<evidence type="ECO:0000313" key="9">
    <source>
        <dbReference type="Proteomes" id="UP000515917"/>
    </source>
</evidence>
<dbReference type="Pfam" id="PF02631">
    <property type="entry name" value="RecX_HTH2"/>
    <property type="match status" value="1"/>
</dbReference>
<name>A0A7G3GER6_9NEIS</name>
<feature type="domain" description="RecX third three-helical" evidence="7">
    <location>
        <begin position="95"/>
        <end position="140"/>
    </location>
</feature>
<dbReference type="InterPro" id="IPR053925">
    <property type="entry name" value="RecX_HTH_3rd"/>
</dbReference>
<evidence type="ECO:0000256" key="2">
    <source>
        <dbReference type="ARBA" id="ARBA00009695"/>
    </source>
</evidence>
<sequence length="148" mass="17127">MSSVLRNKALQHLARRDHARGELRQKLLPFTEDSSEVDALLDDFVERGWLSDTRFAEQWVFYRSARYGPQRLRAELQQKGVASDIISAVMEEHGDDELAQARALWRKRFGSPPQDPKEKNKQLRFLISRGFSVSVIYKVVCGTEDDDF</sequence>
<evidence type="ECO:0000256" key="3">
    <source>
        <dbReference type="ARBA" id="ARBA00018111"/>
    </source>
</evidence>
<dbReference type="Gene3D" id="1.10.10.10">
    <property type="entry name" value="Winged helix-like DNA-binding domain superfamily/Winged helix DNA-binding domain"/>
    <property type="match status" value="3"/>
</dbReference>
<dbReference type="InterPro" id="IPR036388">
    <property type="entry name" value="WH-like_DNA-bd_sf"/>
</dbReference>
<dbReference type="AlphaFoldDB" id="A0A7G3GER6"/>
<feature type="domain" description="RecX second three-helical" evidence="6">
    <location>
        <begin position="51"/>
        <end position="90"/>
    </location>
</feature>
<dbReference type="GO" id="GO:0006282">
    <property type="term" value="P:regulation of DNA repair"/>
    <property type="evidence" value="ECO:0007669"/>
    <property type="project" value="UniProtKB-UniRule"/>
</dbReference>
<dbReference type="EMBL" id="CP025781">
    <property type="protein sequence ID" value="QBC45423.1"/>
    <property type="molecule type" value="Genomic_DNA"/>
</dbReference>
<evidence type="ECO:0000256" key="1">
    <source>
        <dbReference type="ARBA" id="ARBA00004496"/>
    </source>
</evidence>
<comment type="function">
    <text evidence="5">Modulates RecA activity.</text>
</comment>
<proteinExistence type="inferred from homology"/>
<dbReference type="PANTHER" id="PTHR33602">
    <property type="entry name" value="REGULATORY PROTEIN RECX FAMILY PROTEIN"/>
    <property type="match status" value="1"/>
</dbReference>
<reference evidence="8 9" key="1">
    <citation type="submission" date="2018-01" db="EMBL/GenBank/DDBJ databases">
        <title>Genome sequence of Iodobacter sp. strain PCH194 isolated from Indian Trans-Himalaya.</title>
        <authorList>
            <person name="Kumar V."/>
            <person name="Thakur V."/>
            <person name="Kumar S."/>
            <person name="Singh D."/>
        </authorList>
    </citation>
    <scope>NUCLEOTIDE SEQUENCE [LARGE SCALE GENOMIC DNA]</scope>
    <source>
        <strain evidence="8 9">PCH194</strain>
    </source>
</reference>
<comment type="similarity">
    <text evidence="2 5">Belongs to the RecX family.</text>
</comment>
<organism evidence="8 9">
    <name type="scientific">Iodobacter fluviatilis</name>
    <dbReference type="NCBI Taxonomy" id="537"/>
    <lineage>
        <taxon>Bacteria</taxon>
        <taxon>Pseudomonadati</taxon>
        <taxon>Pseudomonadota</taxon>
        <taxon>Betaproteobacteria</taxon>
        <taxon>Neisseriales</taxon>
        <taxon>Chitinibacteraceae</taxon>
        <taxon>Iodobacter</taxon>
    </lineage>
</organism>
<evidence type="ECO:0000256" key="4">
    <source>
        <dbReference type="ARBA" id="ARBA00022490"/>
    </source>
</evidence>
<dbReference type="Proteomes" id="UP000515917">
    <property type="component" value="Chromosome"/>
</dbReference>
<dbReference type="KEGG" id="ifl:C1H71_19065"/>
<dbReference type="GO" id="GO:0005737">
    <property type="term" value="C:cytoplasm"/>
    <property type="evidence" value="ECO:0007669"/>
    <property type="project" value="UniProtKB-SubCell"/>
</dbReference>
<keyword evidence="9" id="KW-1185">Reference proteome</keyword>
<evidence type="ECO:0000313" key="8">
    <source>
        <dbReference type="EMBL" id="QBC45423.1"/>
    </source>
</evidence>
<keyword evidence="4 5" id="KW-0963">Cytoplasm</keyword>
<dbReference type="NCBIfam" id="NF001055">
    <property type="entry name" value="PRK00117.2-5"/>
    <property type="match status" value="1"/>
</dbReference>
<dbReference type="HAMAP" id="MF_01114">
    <property type="entry name" value="RecX"/>
    <property type="match status" value="1"/>
</dbReference>
<protein>
    <recommendedName>
        <fullName evidence="3 5">Regulatory protein RecX</fullName>
    </recommendedName>
</protein>
<comment type="subcellular location">
    <subcellularLocation>
        <location evidence="1 5">Cytoplasm</location>
    </subcellularLocation>
</comment>
<gene>
    <name evidence="5" type="primary">recX</name>
    <name evidence="8" type="ORF">C1H71_19065</name>
</gene>
<dbReference type="InterPro" id="IPR003783">
    <property type="entry name" value="Regulatory_RecX"/>
</dbReference>
<evidence type="ECO:0000256" key="5">
    <source>
        <dbReference type="HAMAP-Rule" id="MF_01114"/>
    </source>
</evidence>
<evidence type="ECO:0000259" key="7">
    <source>
        <dbReference type="Pfam" id="PF21981"/>
    </source>
</evidence>
<dbReference type="Pfam" id="PF21981">
    <property type="entry name" value="RecX_HTH3"/>
    <property type="match status" value="1"/>
</dbReference>
<evidence type="ECO:0000259" key="6">
    <source>
        <dbReference type="Pfam" id="PF02631"/>
    </source>
</evidence>
<dbReference type="PANTHER" id="PTHR33602:SF1">
    <property type="entry name" value="REGULATORY PROTEIN RECX FAMILY PROTEIN"/>
    <property type="match status" value="1"/>
</dbReference>
<dbReference type="InterPro" id="IPR053924">
    <property type="entry name" value="RecX_HTH_2nd"/>
</dbReference>
<dbReference type="RefSeq" id="WP_130107930.1">
    <property type="nucleotide sequence ID" value="NZ_CP025781.1"/>
</dbReference>
<accession>A0A7G3GER6</accession>